<evidence type="ECO:0000313" key="2">
    <source>
        <dbReference type="EMBL" id="CAG2185292.1"/>
    </source>
</evidence>
<gene>
    <name evidence="2" type="ORF">MEDL_939</name>
</gene>
<name>A0A8S3PPD0_MYTED</name>
<feature type="compositionally biased region" description="Polar residues" evidence="1">
    <location>
        <begin position="106"/>
        <end position="129"/>
    </location>
</feature>
<organism evidence="2 3">
    <name type="scientific">Mytilus edulis</name>
    <name type="common">Blue mussel</name>
    <dbReference type="NCBI Taxonomy" id="6550"/>
    <lineage>
        <taxon>Eukaryota</taxon>
        <taxon>Metazoa</taxon>
        <taxon>Spiralia</taxon>
        <taxon>Lophotrochozoa</taxon>
        <taxon>Mollusca</taxon>
        <taxon>Bivalvia</taxon>
        <taxon>Autobranchia</taxon>
        <taxon>Pteriomorphia</taxon>
        <taxon>Mytilida</taxon>
        <taxon>Mytiloidea</taxon>
        <taxon>Mytilidae</taxon>
        <taxon>Mytilinae</taxon>
        <taxon>Mytilus</taxon>
    </lineage>
</organism>
<evidence type="ECO:0000313" key="3">
    <source>
        <dbReference type="Proteomes" id="UP000683360"/>
    </source>
</evidence>
<proteinExistence type="predicted"/>
<dbReference type="Proteomes" id="UP000683360">
    <property type="component" value="Unassembled WGS sequence"/>
</dbReference>
<feature type="compositionally biased region" description="Basic and acidic residues" evidence="1">
    <location>
        <begin position="88"/>
        <end position="104"/>
    </location>
</feature>
<dbReference type="AlphaFoldDB" id="A0A8S3PPD0"/>
<accession>A0A8S3PPD0</accession>
<protein>
    <submittedName>
        <fullName evidence="2">Uncharacterized protein</fullName>
    </submittedName>
</protein>
<feature type="region of interest" description="Disordered" evidence="1">
    <location>
        <begin position="88"/>
        <end position="157"/>
    </location>
</feature>
<sequence>MESKSDVELAIQALEDTEKLEVEYIKQLRMASLRLQNLQEDKNLESTLNEQNIYHLSRKIEERTAGNNKVNIHTATFQSNMNTLKEVLPKKRENKGRQTSHETDSGFGSVTSKVLNSNVMSGIQDTNPPRNEHQYCSEAEGESDDRKENDRDSDTEC</sequence>
<dbReference type="OrthoDB" id="6115374at2759"/>
<evidence type="ECO:0000256" key="1">
    <source>
        <dbReference type="SAM" id="MobiDB-lite"/>
    </source>
</evidence>
<keyword evidence="3" id="KW-1185">Reference proteome</keyword>
<reference evidence="2" key="1">
    <citation type="submission" date="2021-03" db="EMBL/GenBank/DDBJ databases">
        <authorList>
            <person name="Bekaert M."/>
        </authorList>
    </citation>
    <scope>NUCLEOTIDE SEQUENCE</scope>
</reference>
<comment type="caution">
    <text evidence="2">The sequence shown here is derived from an EMBL/GenBank/DDBJ whole genome shotgun (WGS) entry which is preliminary data.</text>
</comment>
<feature type="compositionally biased region" description="Basic and acidic residues" evidence="1">
    <location>
        <begin position="144"/>
        <end position="157"/>
    </location>
</feature>
<dbReference type="EMBL" id="CAJPWZ010000082">
    <property type="protein sequence ID" value="CAG2185292.1"/>
    <property type="molecule type" value="Genomic_DNA"/>
</dbReference>